<dbReference type="InterPro" id="IPR036388">
    <property type="entry name" value="WH-like_DNA-bd_sf"/>
</dbReference>
<dbReference type="GO" id="GO:0003677">
    <property type="term" value="F:DNA binding"/>
    <property type="evidence" value="ECO:0007669"/>
    <property type="project" value="UniProtKB-KW"/>
</dbReference>
<keyword evidence="4" id="KW-0175">Coiled coil</keyword>
<name>A0A1N6YI45_9BACT</name>
<evidence type="ECO:0000313" key="7">
    <source>
        <dbReference type="Proteomes" id="UP000185924"/>
    </source>
</evidence>
<dbReference type="EMBL" id="FTNM01000003">
    <property type="protein sequence ID" value="SIR14238.1"/>
    <property type="molecule type" value="Genomic_DNA"/>
</dbReference>
<keyword evidence="1" id="KW-0805">Transcription regulation</keyword>
<dbReference type="AlphaFoldDB" id="A0A1N6YI45"/>
<dbReference type="Proteomes" id="UP000185924">
    <property type="component" value="Unassembled WGS sequence"/>
</dbReference>
<keyword evidence="3" id="KW-0804">Transcription</keyword>
<sequence>MEFKENEPIYLQIAAHVCDQILLGKWAAEDKIPSVRDLAVSFQVNPNTVMRTYEQLQNQEVIYNKRGIGFFVTPDAVRKVKAQRKERFLQQDLPEFFHNLFLLEIDLEEIQQRYEAFKTENYESEIEQKP</sequence>
<dbReference type="PANTHER" id="PTHR38445">
    <property type="entry name" value="HTH-TYPE TRANSCRIPTIONAL REPRESSOR YTRA"/>
    <property type="match status" value="1"/>
</dbReference>
<dbReference type="GO" id="GO:0003700">
    <property type="term" value="F:DNA-binding transcription factor activity"/>
    <property type="evidence" value="ECO:0007669"/>
    <property type="project" value="InterPro"/>
</dbReference>
<dbReference type="Gene3D" id="1.10.287.100">
    <property type="match status" value="1"/>
</dbReference>
<dbReference type="InterPro" id="IPR000524">
    <property type="entry name" value="Tscrpt_reg_HTH_GntR"/>
</dbReference>
<evidence type="ECO:0000256" key="1">
    <source>
        <dbReference type="ARBA" id="ARBA00023015"/>
    </source>
</evidence>
<dbReference type="PROSITE" id="PS50949">
    <property type="entry name" value="HTH_GNTR"/>
    <property type="match status" value="1"/>
</dbReference>
<dbReference type="InterPro" id="IPR036390">
    <property type="entry name" value="WH_DNA-bd_sf"/>
</dbReference>
<dbReference type="RefSeq" id="WP_076422355.1">
    <property type="nucleotide sequence ID" value="NZ_FTNM01000003.1"/>
</dbReference>
<dbReference type="Pfam" id="PF00392">
    <property type="entry name" value="GntR"/>
    <property type="match status" value="1"/>
</dbReference>
<proteinExistence type="predicted"/>
<accession>A0A1N6YI45</accession>
<keyword evidence="2" id="KW-0238">DNA-binding</keyword>
<dbReference type="PANTHER" id="PTHR38445:SF10">
    <property type="entry name" value="GNTR-FAMILY TRANSCRIPTIONAL REGULATOR"/>
    <property type="match status" value="1"/>
</dbReference>
<dbReference type="STRING" id="1077936.SAMN05421545_2500"/>
<evidence type="ECO:0000259" key="5">
    <source>
        <dbReference type="PROSITE" id="PS50949"/>
    </source>
</evidence>
<feature type="coiled-coil region" evidence="4">
    <location>
        <begin position="100"/>
        <end position="127"/>
    </location>
</feature>
<evidence type="ECO:0000256" key="3">
    <source>
        <dbReference type="ARBA" id="ARBA00023163"/>
    </source>
</evidence>
<dbReference type="Gene3D" id="1.10.10.10">
    <property type="entry name" value="Winged helix-like DNA-binding domain superfamily/Winged helix DNA-binding domain"/>
    <property type="match status" value="1"/>
</dbReference>
<protein>
    <submittedName>
        <fullName evidence="6">Transcriptional regulator, GntR family</fullName>
    </submittedName>
</protein>
<feature type="domain" description="HTH gntR-type" evidence="5">
    <location>
        <begin position="7"/>
        <end position="75"/>
    </location>
</feature>
<evidence type="ECO:0000256" key="2">
    <source>
        <dbReference type="ARBA" id="ARBA00023125"/>
    </source>
</evidence>
<dbReference type="SUPFAM" id="SSF46785">
    <property type="entry name" value="Winged helix' DNA-binding domain"/>
    <property type="match status" value="1"/>
</dbReference>
<dbReference type="OrthoDB" id="362473at2"/>
<dbReference type="CDD" id="cd07377">
    <property type="entry name" value="WHTH_GntR"/>
    <property type="match status" value="1"/>
</dbReference>
<organism evidence="6 7">
    <name type="scientific">Pontibacter lucknowensis</name>
    <dbReference type="NCBI Taxonomy" id="1077936"/>
    <lineage>
        <taxon>Bacteria</taxon>
        <taxon>Pseudomonadati</taxon>
        <taxon>Bacteroidota</taxon>
        <taxon>Cytophagia</taxon>
        <taxon>Cytophagales</taxon>
        <taxon>Hymenobacteraceae</taxon>
        <taxon>Pontibacter</taxon>
    </lineage>
</organism>
<gene>
    <name evidence="6" type="ORF">SAMN05421545_2500</name>
</gene>
<reference evidence="7" key="1">
    <citation type="submission" date="2017-01" db="EMBL/GenBank/DDBJ databases">
        <authorList>
            <person name="Varghese N."/>
            <person name="Submissions S."/>
        </authorList>
    </citation>
    <scope>NUCLEOTIDE SEQUENCE [LARGE SCALE GENOMIC DNA]</scope>
    <source>
        <strain evidence="7">DM9</strain>
    </source>
</reference>
<evidence type="ECO:0000256" key="4">
    <source>
        <dbReference type="SAM" id="Coils"/>
    </source>
</evidence>
<keyword evidence="7" id="KW-1185">Reference proteome</keyword>
<dbReference type="SMART" id="SM00345">
    <property type="entry name" value="HTH_GNTR"/>
    <property type="match status" value="1"/>
</dbReference>
<evidence type="ECO:0000313" key="6">
    <source>
        <dbReference type="EMBL" id="SIR14238.1"/>
    </source>
</evidence>